<dbReference type="AlphaFoldDB" id="A0A840SWF6"/>
<proteinExistence type="predicted"/>
<evidence type="ECO:0000256" key="2">
    <source>
        <dbReference type="ARBA" id="ARBA00022525"/>
    </source>
</evidence>
<dbReference type="PANTHER" id="PTHR38340">
    <property type="entry name" value="S-LAYER PROTEIN"/>
    <property type="match status" value="1"/>
</dbReference>
<dbReference type="RefSeq" id="WP_184152315.1">
    <property type="nucleotide sequence ID" value="NZ_JACHFM010000003.1"/>
</dbReference>
<evidence type="ECO:0000313" key="4">
    <source>
        <dbReference type="Proteomes" id="UP000549457"/>
    </source>
</evidence>
<organism evidence="3 4">
    <name type="scientific">Amaricoccus macauensis</name>
    <dbReference type="NCBI Taxonomy" id="57001"/>
    <lineage>
        <taxon>Bacteria</taxon>
        <taxon>Pseudomonadati</taxon>
        <taxon>Pseudomonadota</taxon>
        <taxon>Alphaproteobacteria</taxon>
        <taxon>Rhodobacterales</taxon>
        <taxon>Paracoccaceae</taxon>
        <taxon>Amaricoccus</taxon>
    </lineage>
</organism>
<dbReference type="Pfam" id="PF00353">
    <property type="entry name" value="HemolysinCabind"/>
    <property type="match status" value="1"/>
</dbReference>
<dbReference type="Proteomes" id="UP000549457">
    <property type="component" value="Unassembled WGS sequence"/>
</dbReference>
<dbReference type="PRINTS" id="PR00313">
    <property type="entry name" value="CABNDNGRPT"/>
</dbReference>
<dbReference type="PROSITE" id="PS00330">
    <property type="entry name" value="HEMOLYSIN_CALCIUM"/>
    <property type="match status" value="2"/>
</dbReference>
<dbReference type="InterPro" id="IPR011049">
    <property type="entry name" value="Serralysin-like_metalloprot_C"/>
</dbReference>
<sequence>MSREIIANQITAVGQEHPDIAATADGGFILTWDSYLQTDDYDTTYVASRSFDAGARAITAESVVYGTPDGASVDPHITALPDGGHTIVFAHSNDGILGQKAAAAASFTGSGASRGVWNADSIGLDDIRIVDVATSPTGRQLAVFSGTDPSAGSFDDRIYGRWIGRNGQPIGEDFAISGHPRHTQDDAEIVTLANGNLLVSWQLSFYKTEPVTLHDTYATILSPSGRVIRDDFRVAAGGDEAAATGLSTGGFALVHNETRLGDHLSDPSSFGFTLQLFNARGNATSRVIDVAFIDSVPRNADVVQLVTGEIVVAWQQSGTLDAYDDVVGRIFDANGRALSSVFNLAEYRWEEQEAPRLAALTGGGFAATWTSYGNDGEDEGIAARTFGSGTAGNDRLNAGALHMMAGLAGNDRILGTPGADHLYGNAGNDVLVGRAGADFLSGGLGSDRLTGGAGADTFVFDRRPGPGNVDTITDFDARADSIALDDAIFSSLRPGVLRAAAFHASTSGIAHDPNDRILYDTTSGEIFYDADGWRRGPAVHIATLTDHPALGAADFLII</sequence>
<accession>A0A840SWF6</accession>
<evidence type="ECO:0000256" key="1">
    <source>
        <dbReference type="ARBA" id="ARBA00004613"/>
    </source>
</evidence>
<dbReference type="SUPFAM" id="SSF51120">
    <property type="entry name" value="beta-Roll"/>
    <property type="match status" value="1"/>
</dbReference>
<dbReference type="Gene3D" id="2.150.10.10">
    <property type="entry name" value="Serralysin-like metalloprotease, C-terminal"/>
    <property type="match status" value="1"/>
</dbReference>
<dbReference type="GO" id="GO:0005576">
    <property type="term" value="C:extracellular region"/>
    <property type="evidence" value="ECO:0007669"/>
    <property type="project" value="UniProtKB-SubCell"/>
</dbReference>
<protein>
    <submittedName>
        <fullName evidence="3">Ca2+-binding RTX toxin-like protein</fullName>
    </submittedName>
</protein>
<dbReference type="GO" id="GO:0005509">
    <property type="term" value="F:calcium ion binding"/>
    <property type="evidence" value="ECO:0007669"/>
    <property type="project" value="InterPro"/>
</dbReference>
<keyword evidence="2" id="KW-0964">Secreted</keyword>
<comment type="caution">
    <text evidence="3">The sequence shown here is derived from an EMBL/GenBank/DDBJ whole genome shotgun (WGS) entry which is preliminary data.</text>
</comment>
<keyword evidence="4" id="KW-1185">Reference proteome</keyword>
<dbReference type="InterPro" id="IPR050557">
    <property type="entry name" value="RTX_toxin/Mannuronan_C5-epim"/>
</dbReference>
<evidence type="ECO:0000313" key="3">
    <source>
        <dbReference type="EMBL" id="MBB5223481.1"/>
    </source>
</evidence>
<dbReference type="InterPro" id="IPR018511">
    <property type="entry name" value="Hemolysin-typ_Ca-bd_CS"/>
</dbReference>
<dbReference type="InterPro" id="IPR001343">
    <property type="entry name" value="Hemolysn_Ca-bd"/>
</dbReference>
<dbReference type="EMBL" id="JACHFM010000003">
    <property type="protein sequence ID" value="MBB5223481.1"/>
    <property type="molecule type" value="Genomic_DNA"/>
</dbReference>
<reference evidence="3 4" key="1">
    <citation type="submission" date="2020-08" db="EMBL/GenBank/DDBJ databases">
        <title>Genomic Encyclopedia of Type Strains, Phase IV (KMG-IV): sequencing the most valuable type-strain genomes for metagenomic binning, comparative biology and taxonomic classification.</title>
        <authorList>
            <person name="Goeker M."/>
        </authorList>
    </citation>
    <scope>NUCLEOTIDE SEQUENCE [LARGE SCALE GENOMIC DNA]</scope>
    <source>
        <strain evidence="3 4">DSM 101730</strain>
    </source>
</reference>
<dbReference type="PANTHER" id="PTHR38340:SF1">
    <property type="entry name" value="S-LAYER PROTEIN"/>
    <property type="match status" value="1"/>
</dbReference>
<gene>
    <name evidence="3" type="ORF">HNP73_003428</name>
</gene>
<comment type="subcellular location">
    <subcellularLocation>
        <location evidence="1">Secreted</location>
    </subcellularLocation>
</comment>
<name>A0A840SWF6_9RHOB</name>